<dbReference type="Proteomes" id="UP000035199">
    <property type="component" value="Chromosome"/>
</dbReference>
<reference evidence="2" key="2">
    <citation type="submission" date="2015-05" db="EMBL/GenBank/DDBJ databases">
        <title>Complete genome sequence of Corynebacterium mustelae DSM 45274, isolated from various tissues of a male ferret with lethal sepsis.</title>
        <authorList>
            <person name="Ruckert C."/>
            <person name="Albersmeier A."/>
            <person name="Winkler A."/>
            <person name="Tauch A."/>
        </authorList>
    </citation>
    <scope>NUCLEOTIDE SEQUENCE [LARGE SCALE GENOMIC DNA]</scope>
    <source>
        <strain evidence="2">DSM 45274</strain>
    </source>
</reference>
<dbReference type="PATRIC" id="fig|571915.4.peg.2046"/>
<evidence type="ECO:0000313" key="1">
    <source>
        <dbReference type="EMBL" id="AKK06246.1"/>
    </source>
</evidence>
<reference evidence="1 2" key="1">
    <citation type="journal article" date="2015" name="Genome Announc.">
        <title>Complete Genome Sequence of the Type Strain Corynebacterium mustelae DSM 45274, Isolated from Various Tissues of a Male Ferret with Lethal Sepsis.</title>
        <authorList>
            <person name="Ruckert C."/>
            <person name="Eimer J."/>
            <person name="Winkler A."/>
            <person name="Tauch A."/>
        </authorList>
    </citation>
    <scope>NUCLEOTIDE SEQUENCE [LARGE SCALE GENOMIC DNA]</scope>
    <source>
        <strain evidence="1 2">DSM 45274</strain>
    </source>
</reference>
<accession>A0A0G3GYL4</accession>
<protein>
    <submittedName>
        <fullName evidence="1">Uncharacterized protein</fullName>
    </submittedName>
</protein>
<proteinExistence type="predicted"/>
<evidence type="ECO:0000313" key="2">
    <source>
        <dbReference type="Proteomes" id="UP000035199"/>
    </source>
</evidence>
<keyword evidence="2" id="KW-1185">Reference proteome</keyword>
<dbReference type="STRING" id="571915.CMUST_09650"/>
<gene>
    <name evidence="1" type="ORF">CMUST_09650</name>
</gene>
<dbReference type="EMBL" id="CP011542">
    <property type="protein sequence ID" value="AKK06246.1"/>
    <property type="molecule type" value="Genomic_DNA"/>
</dbReference>
<dbReference type="AlphaFoldDB" id="A0A0G3GYL4"/>
<organism evidence="1 2">
    <name type="scientific">Corynebacterium mustelae</name>
    <dbReference type="NCBI Taxonomy" id="571915"/>
    <lineage>
        <taxon>Bacteria</taxon>
        <taxon>Bacillati</taxon>
        <taxon>Actinomycetota</taxon>
        <taxon>Actinomycetes</taxon>
        <taxon>Mycobacteriales</taxon>
        <taxon>Corynebacteriaceae</taxon>
        <taxon>Corynebacterium</taxon>
    </lineage>
</organism>
<name>A0A0G3GYL4_9CORY</name>
<sequence>MFSFLLPTRSADEYEPLVTSIQDHSVTTLFFPKPSNSPLQLFLRTGELFRKQDELIVHDSAGNPACAVRIERVSAVAFDKITPEDIARTWGPKEISAWRNWARSLWLSSSFSNQPYPNHISGRTTIIRVDFSSHDCFADESLDTLFHGLKDHLFLHDVVKILVEKKTHFPLHLRQSALEFLPFAHRYLFKPFYRIPDLSPALSRVVELTRTTPRLPAPPDSAENLAAVHAWVSTCLSALGVTLTDGGGVDFQSRLTRSQLTEHFPTLPVRHYRKIIRSLIHLRNRIFRTQETADFVRCTMLERHFLMRCITKEEFLHSSTTAHYVAIHVSERYIPDSFSRTELDRVHRRIAPKFAIEDLLEHALADPHVNLETLAKVHCSPRIVRLLSEEQVAHLQQLCWSELVWLANRLQRLWNPAWVERSMRLHSGDDSSAWNATARAWNRLRAMWLTIVTSSGQTHLLDTLCFGKVMRLIPEFPMMEESHGDVSVFQRLPLPWEVVHGIATCPRSEVQRVCEEIGIDPVTSGWTSPKQYSDLV</sequence>
<dbReference type="KEGG" id="cmv:CMUST_09650"/>